<dbReference type="VEuPathDB" id="VectorBase:PHUM319530"/>
<dbReference type="GO" id="GO:0005737">
    <property type="term" value="C:cytoplasm"/>
    <property type="evidence" value="ECO:0007669"/>
    <property type="project" value="TreeGrafter"/>
</dbReference>
<dbReference type="CTD" id="8236087"/>
<dbReference type="GO" id="GO:0006082">
    <property type="term" value="P:organic acid metabolic process"/>
    <property type="evidence" value="ECO:0007669"/>
    <property type="project" value="TreeGrafter"/>
</dbReference>
<reference evidence="9" key="3">
    <citation type="submission" date="2021-02" db="UniProtKB">
        <authorList>
            <consortium name="EnsemblMetazoa"/>
        </authorList>
    </citation>
    <scope>IDENTIFICATION</scope>
    <source>
        <strain evidence="9">USDA</strain>
    </source>
</reference>
<dbReference type="InterPro" id="IPR050182">
    <property type="entry name" value="Cytochrome_P450_fam2"/>
</dbReference>
<dbReference type="FunCoup" id="E0VMV6">
    <property type="interactions" value="12"/>
</dbReference>
<evidence type="ECO:0000313" key="9">
    <source>
        <dbReference type="EnsemblMetazoa" id="PHUM319530-PA"/>
    </source>
</evidence>
<accession>E0VMV6</accession>
<dbReference type="InterPro" id="IPR001128">
    <property type="entry name" value="Cyt_P450"/>
</dbReference>
<evidence type="ECO:0000313" key="10">
    <source>
        <dbReference type="Proteomes" id="UP000009046"/>
    </source>
</evidence>
<keyword evidence="4 8" id="KW-0560">Oxidoreductase</keyword>
<keyword evidence="7" id="KW-0349">Heme</keyword>
<dbReference type="STRING" id="121224.E0VMV6"/>
<organism>
    <name type="scientific">Pediculus humanus subsp. corporis</name>
    <name type="common">Body louse</name>
    <dbReference type="NCBI Taxonomy" id="121224"/>
    <lineage>
        <taxon>Eukaryota</taxon>
        <taxon>Metazoa</taxon>
        <taxon>Ecdysozoa</taxon>
        <taxon>Arthropoda</taxon>
        <taxon>Hexapoda</taxon>
        <taxon>Insecta</taxon>
        <taxon>Pterygota</taxon>
        <taxon>Neoptera</taxon>
        <taxon>Paraneoptera</taxon>
        <taxon>Psocodea</taxon>
        <taxon>Troctomorpha</taxon>
        <taxon>Phthiraptera</taxon>
        <taxon>Anoplura</taxon>
        <taxon>Pediculidae</taxon>
        <taxon>Pediculus</taxon>
    </lineage>
</organism>
<dbReference type="Gene3D" id="1.10.630.10">
    <property type="entry name" value="Cytochrome P450"/>
    <property type="match status" value="1"/>
</dbReference>
<evidence type="ECO:0000256" key="6">
    <source>
        <dbReference type="ARBA" id="ARBA00023033"/>
    </source>
</evidence>
<dbReference type="GO" id="GO:0008395">
    <property type="term" value="F:steroid hydroxylase activity"/>
    <property type="evidence" value="ECO:0007669"/>
    <property type="project" value="TreeGrafter"/>
</dbReference>
<evidence type="ECO:0000256" key="7">
    <source>
        <dbReference type="PIRSR" id="PIRSR602401-1"/>
    </source>
</evidence>
<gene>
    <name evidence="9" type="primary">8236087</name>
    <name evidence="8" type="ORF">Phum_PHUM319530</name>
</gene>
<evidence type="ECO:0000256" key="3">
    <source>
        <dbReference type="ARBA" id="ARBA00022723"/>
    </source>
</evidence>
<dbReference type="GO" id="GO:0016712">
    <property type="term" value="F:oxidoreductase activity, acting on paired donors, with incorporation or reduction of molecular oxygen, reduced flavin or flavoprotein as one donor, and incorporation of one atom of oxygen"/>
    <property type="evidence" value="ECO:0007669"/>
    <property type="project" value="UniProtKB-EC"/>
</dbReference>
<keyword evidence="3 7" id="KW-0479">Metal-binding</keyword>
<reference evidence="8" key="2">
    <citation type="submission" date="2007-04" db="EMBL/GenBank/DDBJ databases">
        <title>The genome of the human body louse.</title>
        <authorList>
            <consortium name="The Human Body Louse Genome Consortium"/>
            <person name="Kirkness E."/>
            <person name="Walenz B."/>
            <person name="Hass B."/>
            <person name="Bruggner R."/>
            <person name="Strausberg R."/>
        </authorList>
    </citation>
    <scope>NUCLEOTIDE SEQUENCE</scope>
    <source>
        <strain evidence="8">USDA</strain>
    </source>
</reference>
<dbReference type="Pfam" id="PF00067">
    <property type="entry name" value="p450"/>
    <property type="match status" value="1"/>
</dbReference>
<dbReference type="PRINTS" id="PR00385">
    <property type="entry name" value="P450"/>
</dbReference>
<dbReference type="GeneID" id="8236087"/>
<dbReference type="eggNOG" id="KOG0156">
    <property type="taxonomic scope" value="Eukaryota"/>
</dbReference>
<dbReference type="GO" id="GO:0020037">
    <property type="term" value="F:heme binding"/>
    <property type="evidence" value="ECO:0007669"/>
    <property type="project" value="InterPro"/>
</dbReference>
<dbReference type="EMBL" id="AAZO01003711">
    <property type="status" value="NOT_ANNOTATED_CDS"/>
    <property type="molecule type" value="Genomic_DNA"/>
</dbReference>
<comment type="similarity">
    <text evidence="2">Belongs to the cytochrome P450 family.</text>
</comment>
<dbReference type="PANTHER" id="PTHR24300:SF403">
    <property type="entry name" value="CYTOCHROME P450 306A1"/>
    <property type="match status" value="1"/>
</dbReference>
<dbReference type="SUPFAM" id="SSF48264">
    <property type="entry name" value="Cytochrome P450"/>
    <property type="match status" value="1"/>
</dbReference>
<protein>
    <submittedName>
        <fullName evidence="8">Cytochrome P-450, putative</fullName>
        <ecNumber evidence="8">1.14.14.1</ecNumber>
    </submittedName>
</protein>
<dbReference type="ChEMBL" id="CHEMBL2364702"/>
<dbReference type="OMA" id="LYMAREQ"/>
<dbReference type="HOGENOM" id="CLU_001570_22_0_1"/>
<proteinExistence type="inferred from homology"/>
<dbReference type="InterPro" id="IPR036396">
    <property type="entry name" value="Cyt_P450_sf"/>
</dbReference>
<dbReference type="Proteomes" id="UP000009046">
    <property type="component" value="Unassembled WGS sequence"/>
</dbReference>
<sequence>MQVIEGLVGLLIGLIGYYLTRKIGKLMKKLPPGPYGLPIVGYLPFIDAKNPHYTLTKLSEKYGKIYSIQMGNIFTVVLSDVKLVRQALAMDIFTGRAPLYLTHGIMKDNGIICVQGEKWKEQRKFVVNNLRNFGMVKFATKKRDKMEEGIRCGVEELIKKIKTREGKPLNVEHLLMHTLGNVVFNLVFGKVWNENDETWKKLINLQEEGTKLIGVAGPINFLPFLRFLPKYKKVIKYLKTGIEYSHDIYQKILQEYKKNEKSMDDDNIEPEIDHFLGAFHWEMEKRKNEKSFYTNYQFNYLMADLWGAGVDTTITTLRWFLFYVAHDDKIQKNIQNEIDEVLGDVKTVITLDDISSLPYFQACISECQRIRSVTPLGIPHGSLEDAVLDGYHIPKGTMIIPLQWAIHMNSSYYNEPNVFDPTRFLDDDGKYKKPEAFIPFQTGKRMCLGEEYAKMLLFLFAGAILNNFHLSLDYYEDFEGEPGITLTPKKHLIIFTQRK</sequence>
<keyword evidence="5 7" id="KW-0408">Iron</keyword>
<dbReference type="EC" id="1.14.14.1" evidence="8"/>
<dbReference type="AlphaFoldDB" id="E0VMV6"/>
<dbReference type="RefSeq" id="XP_002427450.1">
    <property type="nucleotide sequence ID" value="XM_002427405.1"/>
</dbReference>
<reference evidence="8" key="1">
    <citation type="submission" date="2007-04" db="EMBL/GenBank/DDBJ databases">
        <title>Annotation of Pediculus humanus corporis strain USDA.</title>
        <authorList>
            <person name="Kirkness E."/>
            <person name="Hannick L."/>
            <person name="Hass B."/>
            <person name="Bruggner R."/>
            <person name="Lawson D."/>
            <person name="Bidwell S."/>
            <person name="Joardar V."/>
            <person name="Caler E."/>
            <person name="Walenz B."/>
            <person name="Inman J."/>
            <person name="Schobel S."/>
            <person name="Galinsky K."/>
            <person name="Amedeo P."/>
            <person name="Strausberg R."/>
        </authorList>
    </citation>
    <scope>NUCLEOTIDE SEQUENCE</scope>
    <source>
        <strain evidence="8">USDA</strain>
    </source>
</reference>
<evidence type="ECO:0000256" key="4">
    <source>
        <dbReference type="ARBA" id="ARBA00023002"/>
    </source>
</evidence>
<dbReference type="PANTHER" id="PTHR24300">
    <property type="entry name" value="CYTOCHROME P450 508A4-RELATED"/>
    <property type="match status" value="1"/>
</dbReference>
<comment type="cofactor">
    <cofactor evidence="1 7">
        <name>heme</name>
        <dbReference type="ChEBI" id="CHEBI:30413"/>
    </cofactor>
</comment>
<dbReference type="CDD" id="cd20652">
    <property type="entry name" value="CYP306A1-like"/>
    <property type="match status" value="1"/>
</dbReference>
<evidence type="ECO:0000256" key="5">
    <source>
        <dbReference type="ARBA" id="ARBA00023004"/>
    </source>
</evidence>
<name>E0VMV6_PEDHC</name>
<dbReference type="InterPro" id="IPR002401">
    <property type="entry name" value="Cyt_P450_E_grp-I"/>
</dbReference>
<dbReference type="GO" id="GO:0006805">
    <property type="term" value="P:xenobiotic metabolic process"/>
    <property type="evidence" value="ECO:0007669"/>
    <property type="project" value="TreeGrafter"/>
</dbReference>
<dbReference type="FunFam" id="1.10.630.10:FF:000036">
    <property type="entry name" value="CYtochrome P450 family"/>
    <property type="match status" value="1"/>
</dbReference>
<dbReference type="EnsemblMetazoa" id="PHUM319530-RA">
    <property type="protein sequence ID" value="PHUM319530-PA"/>
    <property type="gene ID" value="PHUM319530"/>
</dbReference>
<dbReference type="InParanoid" id="E0VMV6"/>
<dbReference type="DrugCentral" id="E0VMV6"/>
<dbReference type="EMBL" id="DS235327">
    <property type="protein sequence ID" value="EEB14712.1"/>
    <property type="molecule type" value="Genomic_DNA"/>
</dbReference>
<dbReference type="KEGG" id="phu:Phum_PHUM319530"/>
<evidence type="ECO:0000313" key="8">
    <source>
        <dbReference type="EMBL" id="EEB14712.1"/>
    </source>
</evidence>
<keyword evidence="6" id="KW-0503">Monooxygenase</keyword>
<dbReference type="OrthoDB" id="1844152at2759"/>
<feature type="binding site" description="axial binding residue" evidence="7">
    <location>
        <position position="447"/>
    </location>
    <ligand>
        <name>heme</name>
        <dbReference type="ChEBI" id="CHEBI:30413"/>
    </ligand>
    <ligandPart>
        <name>Fe</name>
        <dbReference type="ChEBI" id="CHEBI:18248"/>
    </ligandPart>
</feature>
<evidence type="ECO:0000256" key="1">
    <source>
        <dbReference type="ARBA" id="ARBA00001971"/>
    </source>
</evidence>
<dbReference type="PRINTS" id="PR00463">
    <property type="entry name" value="EP450I"/>
</dbReference>
<keyword evidence="10" id="KW-1185">Reference proteome</keyword>
<dbReference type="GO" id="GO:0005506">
    <property type="term" value="F:iron ion binding"/>
    <property type="evidence" value="ECO:0007669"/>
    <property type="project" value="InterPro"/>
</dbReference>
<evidence type="ECO:0000256" key="2">
    <source>
        <dbReference type="ARBA" id="ARBA00010617"/>
    </source>
</evidence>